<feature type="region of interest" description="Disordered" evidence="2">
    <location>
        <begin position="145"/>
        <end position="255"/>
    </location>
</feature>
<gene>
    <name evidence="3" type="ORF">K435DRAFT_846359</name>
</gene>
<protein>
    <submittedName>
        <fullName evidence="3">Uncharacterized protein</fullName>
    </submittedName>
</protein>
<feature type="compositionally biased region" description="Polar residues" evidence="2">
    <location>
        <begin position="46"/>
        <end position="63"/>
    </location>
</feature>
<accession>A0A4S8KN56</accession>
<keyword evidence="4" id="KW-1185">Reference proteome</keyword>
<evidence type="ECO:0000256" key="1">
    <source>
        <dbReference type="SAM" id="Coils"/>
    </source>
</evidence>
<feature type="compositionally biased region" description="Polar residues" evidence="2">
    <location>
        <begin position="26"/>
        <end position="35"/>
    </location>
</feature>
<sequence>MYYNSGSGDNRRSATRSGEDCEGFDSSDSTRSETGLTHGYGGDGDANTTNDPLSDFDVSSDSGKSVAMSGYSDCGFSLEEEGEGEVGEVGQGQVPEPRACETPDLLDEPLAATLKPPSSSAVIDEAAAAQSVGDAEEVREVHALLTRDDGRHEEDANKLIHTESFDVDDVGSRFRPDSPPPFVSSVSSESKRDDDDDDEAQEHPTPPSSLPPRIIIEDANSNLVDHDSDGPSSSSSPTWASVNDPELLSPPSIPKFPCLVANETSVIASSTPNERESSRWFPAFPEKEEGEGGNEIDTSPWVQFGFRELMLEDRMEVAEREAREIDEKMRVLEEEKRVLEMRFDELRKDVQGLKDLLRLMGKKEKRGSVGGRWTSKNPIHFYYL</sequence>
<feature type="coiled-coil region" evidence="1">
    <location>
        <begin position="308"/>
        <end position="356"/>
    </location>
</feature>
<dbReference type="Proteomes" id="UP000297245">
    <property type="component" value="Unassembled WGS sequence"/>
</dbReference>
<name>A0A4S8KN56_DENBC</name>
<feature type="region of interest" description="Disordered" evidence="2">
    <location>
        <begin position="1"/>
        <end position="118"/>
    </location>
</feature>
<evidence type="ECO:0000313" key="4">
    <source>
        <dbReference type="Proteomes" id="UP000297245"/>
    </source>
</evidence>
<feature type="compositionally biased region" description="Basic and acidic residues" evidence="2">
    <location>
        <begin position="145"/>
        <end position="176"/>
    </location>
</feature>
<proteinExistence type="predicted"/>
<organism evidence="3 4">
    <name type="scientific">Dendrothele bispora (strain CBS 962.96)</name>
    <dbReference type="NCBI Taxonomy" id="1314807"/>
    <lineage>
        <taxon>Eukaryota</taxon>
        <taxon>Fungi</taxon>
        <taxon>Dikarya</taxon>
        <taxon>Basidiomycota</taxon>
        <taxon>Agaricomycotina</taxon>
        <taxon>Agaricomycetes</taxon>
        <taxon>Agaricomycetidae</taxon>
        <taxon>Agaricales</taxon>
        <taxon>Agaricales incertae sedis</taxon>
        <taxon>Dendrothele</taxon>
    </lineage>
</organism>
<evidence type="ECO:0000313" key="3">
    <source>
        <dbReference type="EMBL" id="THU76990.1"/>
    </source>
</evidence>
<dbReference type="EMBL" id="ML180610">
    <property type="protein sequence ID" value="THU76990.1"/>
    <property type="molecule type" value="Genomic_DNA"/>
</dbReference>
<keyword evidence="1" id="KW-0175">Coiled coil</keyword>
<dbReference type="AlphaFoldDB" id="A0A4S8KN56"/>
<reference evidence="3 4" key="1">
    <citation type="journal article" date="2019" name="Nat. Ecol. Evol.">
        <title>Megaphylogeny resolves global patterns of mushroom evolution.</title>
        <authorList>
            <person name="Varga T."/>
            <person name="Krizsan K."/>
            <person name="Foldi C."/>
            <person name="Dima B."/>
            <person name="Sanchez-Garcia M."/>
            <person name="Sanchez-Ramirez S."/>
            <person name="Szollosi G.J."/>
            <person name="Szarkandi J.G."/>
            <person name="Papp V."/>
            <person name="Albert L."/>
            <person name="Andreopoulos W."/>
            <person name="Angelini C."/>
            <person name="Antonin V."/>
            <person name="Barry K.W."/>
            <person name="Bougher N.L."/>
            <person name="Buchanan P."/>
            <person name="Buyck B."/>
            <person name="Bense V."/>
            <person name="Catcheside P."/>
            <person name="Chovatia M."/>
            <person name="Cooper J."/>
            <person name="Damon W."/>
            <person name="Desjardin D."/>
            <person name="Finy P."/>
            <person name="Geml J."/>
            <person name="Haridas S."/>
            <person name="Hughes K."/>
            <person name="Justo A."/>
            <person name="Karasinski D."/>
            <person name="Kautmanova I."/>
            <person name="Kiss B."/>
            <person name="Kocsube S."/>
            <person name="Kotiranta H."/>
            <person name="LaButti K.M."/>
            <person name="Lechner B.E."/>
            <person name="Liimatainen K."/>
            <person name="Lipzen A."/>
            <person name="Lukacs Z."/>
            <person name="Mihaltcheva S."/>
            <person name="Morgado L.N."/>
            <person name="Niskanen T."/>
            <person name="Noordeloos M.E."/>
            <person name="Ohm R.A."/>
            <person name="Ortiz-Santana B."/>
            <person name="Ovrebo C."/>
            <person name="Racz N."/>
            <person name="Riley R."/>
            <person name="Savchenko A."/>
            <person name="Shiryaev A."/>
            <person name="Soop K."/>
            <person name="Spirin V."/>
            <person name="Szebenyi C."/>
            <person name="Tomsovsky M."/>
            <person name="Tulloss R.E."/>
            <person name="Uehling J."/>
            <person name="Grigoriev I.V."/>
            <person name="Vagvolgyi C."/>
            <person name="Papp T."/>
            <person name="Martin F.M."/>
            <person name="Miettinen O."/>
            <person name="Hibbett D.S."/>
            <person name="Nagy L.G."/>
        </authorList>
    </citation>
    <scope>NUCLEOTIDE SEQUENCE [LARGE SCALE GENOMIC DNA]</scope>
    <source>
        <strain evidence="3 4">CBS 962.96</strain>
    </source>
</reference>
<evidence type="ECO:0000256" key="2">
    <source>
        <dbReference type="SAM" id="MobiDB-lite"/>
    </source>
</evidence>